<dbReference type="GO" id="GO:0005975">
    <property type="term" value="P:carbohydrate metabolic process"/>
    <property type="evidence" value="ECO:0007669"/>
    <property type="project" value="InterPro"/>
</dbReference>
<dbReference type="Pfam" id="PF16499">
    <property type="entry name" value="Melibiase_2"/>
    <property type="match status" value="1"/>
</dbReference>
<evidence type="ECO:0000313" key="6">
    <source>
        <dbReference type="Proteomes" id="UP000626109"/>
    </source>
</evidence>
<dbReference type="InterPro" id="IPR013785">
    <property type="entry name" value="Aldolase_TIM"/>
</dbReference>
<dbReference type="InterPro" id="IPR002241">
    <property type="entry name" value="Glyco_hydro_27"/>
</dbReference>
<accession>A0A813IJE4</accession>
<comment type="caution">
    <text evidence="5">The sequence shown here is derived from an EMBL/GenBank/DDBJ whole genome shotgun (WGS) entry which is preliminary data.</text>
</comment>
<dbReference type="AlphaFoldDB" id="A0A813IJE4"/>
<evidence type="ECO:0000256" key="4">
    <source>
        <dbReference type="RuleBase" id="RU361168"/>
    </source>
</evidence>
<feature type="non-terminal residue" evidence="5">
    <location>
        <position position="121"/>
    </location>
</feature>
<dbReference type="GO" id="GO:0004557">
    <property type="term" value="F:alpha-galactosidase activity"/>
    <property type="evidence" value="ECO:0007669"/>
    <property type="project" value="UniProtKB-EC"/>
</dbReference>
<reference evidence="5" key="1">
    <citation type="submission" date="2021-02" db="EMBL/GenBank/DDBJ databases">
        <authorList>
            <person name="Dougan E. K."/>
            <person name="Rhodes N."/>
            <person name="Thang M."/>
            <person name="Chan C."/>
        </authorList>
    </citation>
    <scope>NUCLEOTIDE SEQUENCE</scope>
</reference>
<dbReference type="EMBL" id="CAJNNW010008710">
    <property type="protein sequence ID" value="CAE8650295.1"/>
    <property type="molecule type" value="Genomic_DNA"/>
</dbReference>
<dbReference type="SUPFAM" id="SSF51445">
    <property type="entry name" value="(Trans)glycosidases"/>
    <property type="match status" value="1"/>
</dbReference>
<dbReference type="EC" id="3.2.1.22" evidence="4"/>
<dbReference type="PRINTS" id="PR00740">
    <property type="entry name" value="GLHYDRLASE27"/>
</dbReference>
<sequence length="121" mass="13584">KPNESSAPVRTVMWPVKFYPCQVTFLLLVVVVEALDNGVGRLPPLGYNTWNDLGCRSMSEKNIKAAAEALVQKGLRDKGYRYINLDDCWQDPHGRDPETGRLRANPKKFPSGMPALVDFVH</sequence>
<keyword evidence="4" id="KW-1015">Disulfide bond</keyword>
<evidence type="ECO:0000256" key="1">
    <source>
        <dbReference type="ARBA" id="ARBA00009743"/>
    </source>
</evidence>
<dbReference type="PROSITE" id="PS00512">
    <property type="entry name" value="ALPHA_GALACTOSIDASE"/>
    <property type="match status" value="1"/>
</dbReference>
<dbReference type="PANTHER" id="PTHR11452:SF75">
    <property type="entry name" value="ALPHA-GALACTOSIDASE MEL1"/>
    <property type="match status" value="1"/>
</dbReference>
<evidence type="ECO:0000313" key="5">
    <source>
        <dbReference type="EMBL" id="CAE8650295.1"/>
    </source>
</evidence>
<keyword evidence="3 4" id="KW-0326">Glycosidase</keyword>
<organism evidence="5 6">
    <name type="scientific">Polarella glacialis</name>
    <name type="common">Dinoflagellate</name>
    <dbReference type="NCBI Taxonomy" id="89957"/>
    <lineage>
        <taxon>Eukaryota</taxon>
        <taxon>Sar</taxon>
        <taxon>Alveolata</taxon>
        <taxon>Dinophyceae</taxon>
        <taxon>Suessiales</taxon>
        <taxon>Suessiaceae</taxon>
        <taxon>Polarella</taxon>
    </lineage>
</organism>
<gene>
    <name evidence="5" type="ORF">PGLA2088_LOCUS8158</name>
</gene>
<comment type="catalytic activity">
    <reaction evidence="4">
        <text>Hydrolysis of terminal, non-reducing alpha-D-galactose residues in alpha-D-galactosides, including galactose oligosaccharides, galactomannans and galactolipids.</text>
        <dbReference type="EC" id="3.2.1.22"/>
    </reaction>
</comment>
<dbReference type="Proteomes" id="UP000626109">
    <property type="component" value="Unassembled WGS sequence"/>
</dbReference>
<dbReference type="InterPro" id="IPR000111">
    <property type="entry name" value="Glyco_hydro_27/36_CS"/>
</dbReference>
<comment type="similarity">
    <text evidence="1 4">Belongs to the glycosyl hydrolase 27 family.</text>
</comment>
<dbReference type="PANTHER" id="PTHR11452">
    <property type="entry name" value="ALPHA-GALACTOSIDASE/ALPHA-N-ACETYLGALACTOSAMINIDASE"/>
    <property type="match status" value="1"/>
</dbReference>
<dbReference type="InterPro" id="IPR017853">
    <property type="entry name" value="GH"/>
</dbReference>
<proteinExistence type="inferred from homology"/>
<evidence type="ECO:0000256" key="2">
    <source>
        <dbReference type="ARBA" id="ARBA00022801"/>
    </source>
</evidence>
<feature type="non-terminal residue" evidence="5">
    <location>
        <position position="1"/>
    </location>
</feature>
<evidence type="ECO:0000256" key="3">
    <source>
        <dbReference type="ARBA" id="ARBA00023295"/>
    </source>
</evidence>
<keyword evidence="2 4" id="KW-0378">Hydrolase</keyword>
<name>A0A813IJE4_POLGL</name>
<dbReference type="Gene3D" id="3.20.20.70">
    <property type="entry name" value="Aldolase class I"/>
    <property type="match status" value="1"/>
</dbReference>
<protein>
    <recommendedName>
        <fullName evidence="4">Alpha-galactosidase</fullName>
        <ecNumber evidence="4">3.2.1.22</ecNumber>
    </recommendedName>
    <alternativeName>
        <fullName evidence="4">Melibiase</fullName>
    </alternativeName>
</protein>